<gene>
    <name evidence="3" type="ORF">CKAH01_17102</name>
</gene>
<dbReference type="Pfam" id="PF12756">
    <property type="entry name" value="zf-C2H2_2"/>
    <property type="match status" value="1"/>
</dbReference>
<keyword evidence="4" id="KW-1185">Reference proteome</keyword>
<comment type="caution">
    <text evidence="3">The sequence shown here is derived from an EMBL/GenBank/DDBJ whole genome shotgun (WGS) entry which is preliminary data.</text>
</comment>
<dbReference type="Proteomes" id="UP001281614">
    <property type="component" value="Unassembled WGS sequence"/>
</dbReference>
<feature type="compositionally biased region" description="Basic and acidic residues" evidence="1">
    <location>
        <begin position="185"/>
        <end position="209"/>
    </location>
</feature>
<organism evidence="3 4">
    <name type="scientific">Colletotrichum kahawae</name>
    <name type="common">Coffee berry disease fungus</name>
    <dbReference type="NCBI Taxonomy" id="34407"/>
    <lineage>
        <taxon>Eukaryota</taxon>
        <taxon>Fungi</taxon>
        <taxon>Dikarya</taxon>
        <taxon>Ascomycota</taxon>
        <taxon>Pezizomycotina</taxon>
        <taxon>Sordariomycetes</taxon>
        <taxon>Hypocreomycetidae</taxon>
        <taxon>Glomerellales</taxon>
        <taxon>Glomerellaceae</taxon>
        <taxon>Colletotrichum</taxon>
        <taxon>Colletotrichum gloeosporioides species complex</taxon>
    </lineage>
</organism>
<reference evidence="3" key="1">
    <citation type="submission" date="2023-02" db="EMBL/GenBank/DDBJ databases">
        <title>Colletotrichum kahawae CIFC_Que2 genome sequencing and assembly.</title>
        <authorList>
            <person name="Baroncelli R."/>
        </authorList>
    </citation>
    <scope>NUCLEOTIDE SEQUENCE</scope>
    <source>
        <strain evidence="3">CIFC_Que2</strain>
    </source>
</reference>
<dbReference type="GO" id="GO:0042273">
    <property type="term" value="P:ribosomal large subunit biogenesis"/>
    <property type="evidence" value="ECO:0007669"/>
    <property type="project" value="TreeGrafter"/>
</dbReference>
<evidence type="ECO:0000259" key="2">
    <source>
        <dbReference type="Pfam" id="PF12756"/>
    </source>
</evidence>
<name>A0AAE0D7G3_COLKA</name>
<proteinExistence type="predicted"/>
<dbReference type="PANTHER" id="PTHR13182:SF8">
    <property type="entry name" value="CYTOPLASMIC 60S SUBUNIT BIOGENESIS FACTOR ZNF622"/>
    <property type="match status" value="1"/>
</dbReference>
<evidence type="ECO:0000256" key="1">
    <source>
        <dbReference type="SAM" id="MobiDB-lite"/>
    </source>
</evidence>
<dbReference type="PANTHER" id="PTHR13182">
    <property type="entry name" value="ZINC FINGER PROTEIN 622"/>
    <property type="match status" value="1"/>
</dbReference>
<accession>A0AAE0D7G3</accession>
<feature type="domain" description="ZN622/Rei1/Reh1 zinc finger C2H2-type" evidence="2">
    <location>
        <begin position="47"/>
        <end position="143"/>
    </location>
</feature>
<evidence type="ECO:0000313" key="4">
    <source>
        <dbReference type="Proteomes" id="UP001281614"/>
    </source>
</evidence>
<protein>
    <submittedName>
        <fullName evidence="3">C2H2 finger domain containing protein</fullName>
    </submittedName>
</protein>
<dbReference type="AlphaFoldDB" id="A0AAE0D7G3"/>
<feature type="compositionally biased region" description="Basic residues" evidence="1">
    <location>
        <begin position="175"/>
        <end position="184"/>
    </location>
</feature>
<dbReference type="GO" id="GO:0030687">
    <property type="term" value="C:preribosome, large subunit precursor"/>
    <property type="evidence" value="ECO:0007669"/>
    <property type="project" value="TreeGrafter"/>
</dbReference>
<dbReference type="EMBL" id="VYYT01000206">
    <property type="protein sequence ID" value="KAK2756868.1"/>
    <property type="molecule type" value="Genomic_DNA"/>
</dbReference>
<dbReference type="InterPro" id="IPR041661">
    <property type="entry name" value="ZN622/Rei1/Reh1_Znf-C2H2"/>
</dbReference>
<feature type="region of interest" description="Disordered" evidence="1">
    <location>
        <begin position="163"/>
        <end position="215"/>
    </location>
</feature>
<sequence>MSDKQVSHGTSSLSEELSNLNIACPDAGESDSSDGSEGSVDVFDHAQCLFCNCHSEDLDDNLDHMRKRHGMIIPYPESLIVDVEILVKYLHLVIYEYTECLFCGSIRNTSQAAQQHMTGKGHCKIDVEKETSEFKDFYDFESSADADGGRFGDSGPAHFVDVEDETRRLPSGKTVSHRKAKKVRDHRDSKSGEENKSFSHLEQGKHSQDLSDTTTLVTLSGKDRDLVEDEKSNDLFNKQLASMRQGDRLALAHLPVPQQRTLIAKAKKQQEMWNRFENDQAIKLQCKAKAK</sequence>
<dbReference type="InterPro" id="IPR040025">
    <property type="entry name" value="Znf622/Rei1/Reh1"/>
</dbReference>
<evidence type="ECO:0000313" key="3">
    <source>
        <dbReference type="EMBL" id="KAK2756868.1"/>
    </source>
</evidence>